<accession>A0A094YJG4</accession>
<dbReference type="Gene3D" id="3.50.50.60">
    <property type="entry name" value="FAD/NAD(P)-binding domain"/>
    <property type="match status" value="3"/>
</dbReference>
<dbReference type="PANTHER" id="PTHR42949">
    <property type="entry name" value="ANAEROBIC GLYCEROL-3-PHOSPHATE DEHYDROGENASE SUBUNIT B"/>
    <property type="match status" value="1"/>
</dbReference>
<keyword evidence="5" id="KW-1185">Reference proteome</keyword>
<dbReference type="PRINTS" id="PR00469">
    <property type="entry name" value="PNDRDTASEII"/>
</dbReference>
<organism evidence="4 5">
    <name type="scientific">Acetobacter tropicalis</name>
    <dbReference type="NCBI Taxonomy" id="104102"/>
    <lineage>
        <taxon>Bacteria</taxon>
        <taxon>Pseudomonadati</taxon>
        <taxon>Pseudomonadota</taxon>
        <taxon>Alphaproteobacteria</taxon>
        <taxon>Acetobacterales</taxon>
        <taxon>Acetobacteraceae</taxon>
        <taxon>Acetobacter</taxon>
    </lineage>
</organism>
<dbReference type="EMBL" id="JOKM01000099">
    <property type="protein sequence ID" value="KGB21492.1"/>
    <property type="molecule type" value="Genomic_DNA"/>
</dbReference>
<dbReference type="SUPFAM" id="SSF51905">
    <property type="entry name" value="FAD/NAD(P)-binding domain"/>
    <property type="match status" value="1"/>
</dbReference>
<dbReference type="Proteomes" id="UP000029448">
    <property type="component" value="Unassembled WGS sequence"/>
</dbReference>
<dbReference type="GO" id="GO:0016491">
    <property type="term" value="F:oxidoreductase activity"/>
    <property type="evidence" value="ECO:0007669"/>
    <property type="project" value="UniProtKB-KW"/>
</dbReference>
<dbReference type="Gene3D" id="1.10.10.1100">
    <property type="entry name" value="BFD-like [2Fe-2S]-binding domain"/>
    <property type="match status" value="1"/>
</dbReference>
<keyword evidence="1" id="KW-0560">Oxidoreductase</keyword>
<gene>
    <name evidence="4" type="ORF">AtDm6_2800</name>
</gene>
<feature type="domain" description="FAD/NAD(P)-binding" evidence="3">
    <location>
        <begin position="6"/>
        <end position="322"/>
    </location>
</feature>
<dbReference type="Pfam" id="PF04324">
    <property type="entry name" value="Fer2_BFD"/>
    <property type="match status" value="1"/>
</dbReference>
<dbReference type="InterPro" id="IPR036188">
    <property type="entry name" value="FAD/NAD-bd_sf"/>
</dbReference>
<dbReference type="CDD" id="cd19946">
    <property type="entry name" value="GlpA-like_Fer2_BFD-like"/>
    <property type="match status" value="1"/>
</dbReference>
<dbReference type="PRINTS" id="PR00368">
    <property type="entry name" value="FADPNR"/>
</dbReference>
<dbReference type="InterPro" id="IPR007419">
    <property type="entry name" value="BFD-like_2Fe2S-bd_dom"/>
</dbReference>
<evidence type="ECO:0000313" key="5">
    <source>
        <dbReference type="Proteomes" id="UP000029448"/>
    </source>
</evidence>
<sequence length="461" mass="49476">MDKPVVIVVGAGPAGTRAAETLVQAGLRPVVLDENRQQGGQIYRRQPENFSRPASKLYGTSARAATALHSAFEALLPHIDYRPETLAWGVSDKNLLTQHNQHVEALPFDAMIIAAGATDRIMPCPGWTLPGVFTLGGAQIALKAQACTIGAAPVFMGTGPLLYLVAWQYLRAGVRPRAVLDTSTLKTRLKGLSGLRHRPAVMLQGFRYMSDLFRAGVPLHSGITPVRIEQPEDDADLRVSGVTWRDARGRLQHTNADSVGIGYGLRSETQLADLLKCNFAFDNLSRQWLPVTDEDGATSQKGIYLAGDGAGIRGADAAESAGALAALRCLESLGFSSSQKEIVRLRNALKPMNAFRHGLETGFPWPWQNAAELPDETVVCRCENVTAGDIRRAAGPLDAPEINRAKAFVRVGMGRCQGRMCGLAGAEILAAARKIPVAEAGRVRSAAPVKPLPARIRGIMT</sequence>
<reference evidence="4 5" key="1">
    <citation type="submission" date="2014-06" db="EMBL/GenBank/DDBJ databases">
        <title>Functional and comparative genomic analyses of the Drosophila gut microbiota identify candidate symbiosis factors.</title>
        <authorList>
            <person name="Newell P.D."/>
            <person name="Chaston J.M."/>
            <person name="Douglas A.E."/>
        </authorList>
    </citation>
    <scope>NUCLEOTIDE SEQUENCE [LARGE SCALE GENOMIC DNA]</scope>
    <source>
        <strain evidence="4 5">DmCS_006</strain>
    </source>
</reference>
<proteinExistence type="predicted"/>
<dbReference type="InterPro" id="IPR023753">
    <property type="entry name" value="FAD/NAD-binding_dom"/>
</dbReference>
<dbReference type="GeneID" id="89479098"/>
<dbReference type="RefSeq" id="WP_035381641.1">
    <property type="nucleotide sequence ID" value="NZ_JACAOJ010000044.1"/>
</dbReference>
<dbReference type="STRING" id="104102.AtDm6_2800"/>
<evidence type="ECO:0000259" key="2">
    <source>
        <dbReference type="Pfam" id="PF04324"/>
    </source>
</evidence>
<dbReference type="PATRIC" id="fig|104102.7.peg.2766"/>
<dbReference type="InterPro" id="IPR017224">
    <property type="entry name" value="Opine_Oxase_asu/HCN_bsu"/>
</dbReference>
<comment type="caution">
    <text evidence="4">The sequence shown here is derived from an EMBL/GenBank/DDBJ whole genome shotgun (WGS) entry which is preliminary data.</text>
</comment>
<dbReference type="Pfam" id="PF07992">
    <property type="entry name" value="Pyr_redox_2"/>
    <property type="match status" value="1"/>
</dbReference>
<evidence type="ECO:0000259" key="3">
    <source>
        <dbReference type="Pfam" id="PF07992"/>
    </source>
</evidence>
<dbReference type="InterPro" id="IPR051691">
    <property type="entry name" value="Metab_Enz_Cyan_OpOx_G3PDH"/>
</dbReference>
<protein>
    <submittedName>
        <fullName evidence="4">Opine oxidase subunit A</fullName>
    </submittedName>
</protein>
<evidence type="ECO:0000256" key="1">
    <source>
        <dbReference type="ARBA" id="ARBA00023002"/>
    </source>
</evidence>
<dbReference type="PANTHER" id="PTHR42949:SF3">
    <property type="entry name" value="ANAEROBIC GLYCEROL-3-PHOSPHATE DEHYDROGENASE SUBUNIT B"/>
    <property type="match status" value="1"/>
</dbReference>
<evidence type="ECO:0000313" key="4">
    <source>
        <dbReference type="EMBL" id="KGB21492.1"/>
    </source>
</evidence>
<name>A0A094YJG4_9PROT</name>
<feature type="domain" description="BFD-like [2Fe-2S]-binding" evidence="2">
    <location>
        <begin position="378"/>
        <end position="430"/>
    </location>
</feature>
<dbReference type="PIRSF" id="PIRSF037495">
    <property type="entry name" value="Opine_OX_OoxA/HcnB"/>
    <property type="match status" value="1"/>
</dbReference>
<dbReference type="InterPro" id="IPR041854">
    <property type="entry name" value="BFD-like_2Fe2S-bd_dom_sf"/>
</dbReference>
<dbReference type="AlphaFoldDB" id="A0A094YJG4"/>